<evidence type="ECO:0000313" key="2">
    <source>
        <dbReference type="EMBL" id="ACV09073.1"/>
    </source>
</evidence>
<name>C7R4L6_JONDD</name>
<feature type="transmembrane region" description="Helical" evidence="1">
    <location>
        <begin position="53"/>
        <end position="75"/>
    </location>
</feature>
<accession>C7R4L6</accession>
<keyword evidence="1" id="KW-0812">Transmembrane</keyword>
<feature type="transmembrane region" description="Helical" evidence="1">
    <location>
        <begin position="112"/>
        <end position="129"/>
    </location>
</feature>
<keyword evidence="1" id="KW-1133">Transmembrane helix</keyword>
<feature type="transmembrane region" description="Helical" evidence="1">
    <location>
        <begin position="296"/>
        <end position="312"/>
    </location>
</feature>
<dbReference type="EMBL" id="CP001706">
    <property type="protein sequence ID" value="ACV09073.1"/>
    <property type="molecule type" value="Genomic_DNA"/>
</dbReference>
<keyword evidence="1" id="KW-0472">Membrane</keyword>
<evidence type="ECO:0000313" key="3">
    <source>
        <dbReference type="Proteomes" id="UP000000628"/>
    </source>
</evidence>
<gene>
    <name evidence="2" type="ordered locus">Jden_1421</name>
</gene>
<dbReference type="Proteomes" id="UP000000628">
    <property type="component" value="Chromosome"/>
</dbReference>
<dbReference type="KEGG" id="jde:Jden_1421"/>
<evidence type="ECO:0000256" key="1">
    <source>
        <dbReference type="SAM" id="Phobius"/>
    </source>
</evidence>
<feature type="transmembrane region" description="Helical" evidence="1">
    <location>
        <begin position="215"/>
        <end position="235"/>
    </location>
</feature>
<sequence length="321" mass="34322">MNLAGIGASSWCVWILAAVITGLLGSWHSGAAMALGLLLGAFAFAVGRSQRRIVLATITMSCLIIAFRLAFTLIFPGSTTQTGWGLPPISLGFVTLFGYITSTTLLQALQGATSLILLVVASGTLAALVPPGQWVTLLPRSPGTVTTLITVSSALARTLAHHIPNAHLIHRIRPHAPRKQLLVSLTDILLSESVTLAAALSRARHPHTRQQQRKATLLVFLFLTTATMTMTSVLLHSPTLTTVSAFLLTLTTISMWRTAHKGTTALRRQHITWRDATMWSAALIMATGSLSHHTPGIGALSMTLVLTPLVIARKDTHAYLS</sequence>
<organism evidence="2 3">
    <name type="scientific">Jonesia denitrificans (strain ATCC 14870 / DSM 20603 / BCRC 15368 / CIP 55.134 / JCM 11481 / NBRC 15587 / NCTC 10816 / Prevot 55134)</name>
    <name type="common">Listeria denitrificans</name>
    <dbReference type="NCBI Taxonomy" id="471856"/>
    <lineage>
        <taxon>Bacteria</taxon>
        <taxon>Bacillati</taxon>
        <taxon>Actinomycetota</taxon>
        <taxon>Actinomycetes</taxon>
        <taxon>Micrococcales</taxon>
        <taxon>Jonesiaceae</taxon>
        <taxon>Jonesia</taxon>
    </lineage>
</organism>
<proteinExistence type="predicted"/>
<keyword evidence="3" id="KW-1185">Reference proteome</keyword>
<dbReference type="STRING" id="471856.Jden_1421"/>
<protein>
    <submittedName>
        <fullName evidence="2">Uncharacterized protein</fullName>
    </submittedName>
</protein>
<reference evidence="2 3" key="1">
    <citation type="journal article" date="2009" name="Stand. Genomic Sci.">
        <title>Complete genome sequence of Jonesia denitrificans type strain (Prevot 55134).</title>
        <authorList>
            <person name="Pukall R."/>
            <person name="Gehrich-Schroter G."/>
            <person name="Lapidus A."/>
            <person name="Nolan M."/>
            <person name="Glavina Del Rio T."/>
            <person name="Lucas S."/>
            <person name="Chen F."/>
            <person name="Tice H."/>
            <person name="Pitluck S."/>
            <person name="Cheng J.F."/>
            <person name="Copeland A."/>
            <person name="Saunders E."/>
            <person name="Brettin T."/>
            <person name="Detter J.C."/>
            <person name="Bruce D."/>
            <person name="Goodwin L."/>
            <person name="Pati A."/>
            <person name="Ivanova N."/>
            <person name="Mavromatis K."/>
            <person name="Ovchinnikova G."/>
            <person name="Chen A."/>
            <person name="Palaniappan K."/>
            <person name="Land M."/>
            <person name="Hauser L."/>
            <person name="Chang Y.J."/>
            <person name="Jeffries C.D."/>
            <person name="Chain P."/>
            <person name="Goker M."/>
            <person name="Bristow J."/>
            <person name="Eisen J.A."/>
            <person name="Markowitz V."/>
            <person name="Hugenholtz P."/>
            <person name="Kyrpides N.C."/>
            <person name="Klenk H.P."/>
            <person name="Han C."/>
        </authorList>
    </citation>
    <scope>NUCLEOTIDE SEQUENCE [LARGE SCALE GENOMIC DNA]</scope>
    <source>
        <strain evidence="3">ATCC 14870 / DSM 20603 / BCRC 15368 / CIP 55.134 / JCM 11481 / NBRC 15587 / NCTC 10816 / Prevot 55134</strain>
    </source>
</reference>
<feature type="transmembrane region" description="Helical" evidence="1">
    <location>
        <begin position="27"/>
        <end position="46"/>
    </location>
</feature>
<dbReference type="HOGENOM" id="CLU_865385_0_0_11"/>
<feature type="transmembrane region" description="Helical" evidence="1">
    <location>
        <begin position="81"/>
        <end position="100"/>
    </location>
</feature>
<dbReference type="AlphaFoldDB" id="C7R4L6"/>